<gene>
    <name evidence="1" type="ORF">METZ01_LOCUS304650</name>
</gene>
<protein>
    <submittedName>
        <fullName evidence="1">Uncharacterized protein</fullName>
    </submittedName>
</protein>
<evidence type="ECO:0000313" key="1">
    <source>
        <dbReference type="EMBL" id="SVC51796.1"/>
    </source>
</evidence>
<sequence>VSFINSIFFTMISYLWTEKTYPSWLFKTSYIDLNLYNRNLKQYAVYQRDSEADVIEYVREAKPYHVKIREIKRIHSTAESIDATTTIDENMNITLNFGNNSRYEETLYDGIATVDIPDGDYEQGALLRNRFTPTAGTTGFDTGQINIPGLESSILRLQTYTGAIVDSAGAPLSHSETIDKTQFYVYDMQGRGYSIDVKDSGTISSFDGTTLVVDQASLFDDASDTNKQLIAVEKAGSSDMEFMLYDNKNNTALTISNRVLYTGLGHTFANNDSVHVLDTPLQIVLQDLV</sequence>
<accession>A0A382MST0</accession>
<proteinExistence type="predicted"/>
<reference evidence="1" key="1">
    <citation type="submission" date="2018-05" db="EMBL/GenBank/DDBJ databases">
        <authorList>
            <person name="Lanie J.A."/>
            <person name="Ng W.-L."/>
            <person name="Kazmierczak K.M."/>
            <person name="Andrzejewski T.M."/>
            <person name="Davidsen T.M."/>
            <person name="Wayne K.J."/>
            <person name="Tettelin H."/>
            <person name="Glass J.I."/>
            <person name="Rusch D."/>
            <person name="Podicherti R."/>
            <person name="Tsui H.-C.T."/>
            <person name="Winkler M.E."/>
        </authorList>
    </citation>
    <scope>NUCLEOTIDE SEQUENCE</scope>
</reference>
<name>A0A382MST0_9ZZZZ</name>
<dbReference type="EMBL" id="UINC01095592">
    <property type="protein sequence ID" value="SVC51796.1"/>
    <property type="molecule type" value="Genomic_DNA"/>
</dbReference>
<dbReference type="AlphaFoldDB" id="A0A382MST0"/>
<feature type="non-terminal residue" evidence="1">
    <location>
        <position position="1"/>
    </location>
</feature>
<organism evidence="1">
    <name type="scientific">marine metagenome</name>
    <dbReference type="NCBI Taxonomy" id="408172"/>
    <lineage>
        <taxon>unclassified sequences</taxon>
        <taxon>metagenomes</taxon>
        <taxon>ecological metagenomes</taxon>
    </lineage>
</organism>